<dbReference type="PATRIC" id="fig|1029756.8.peg.947"/>
<gene>
    <name evidence="2" type="ORF">W911_04525</name>
</gene>
<evidence type="ECO:0000256" key="1">
    <source>
        <dbReference type="SAM" id="MobiDB-lite"/>
    </source>
</evidence>
<protein>
    <submittedName>
        <fullName evidence="2">Uncharacterized protein</fullName>
    </submittedName>
</protein>
<dbReference type="HOGENOM" id="CLU_2935298_0_0_5"/>
<dbReference type="KEGG" id="hni:W911_04525"/>
<feature type="region of interest" description="Disordered" evidence="1">
    <location>
        <begin position="1"/>
        <end position="21"/>
    </location>
</feature>
<evidence type="ECO:0000313" key="2">
    <source>
        <dbReference type="EMBL" id="AHB49946.1"/>
    </source>
</evidence>
<dbReference type="Proteomes" id="UP000018542">
    <property type="component" value="Chromosome"/>
</dbReference>
<sequence length="60" mass="6487">MHHQLLPFSPSGNDRRIDSGNASSVSCVSQIGGQCFSILAVVEEARSGRFSDCWLDPYAS</sequence>
<organism evidence="2 3">
    <name type="scientific">Hyphomicrobium nitrativorans NL23</name>
    <dbReference type="NCBI Taxonomy" id="1029756"/>
    <lineage>
        <taxon>Bacteria</taxon>
        <taxon>Pseudomonadati</taxon>
        <taxon>Pseudomonadota</taxon>
        <taxon>Alphaproteobacteria</taxon>
        <taxon>Hyphomicrobiales</taxon>
        <taxon>Hyphomicrobiaceae</taxon>
        <taxon>Hyphomicrobium</taxon>
    </lineage>
</organism>
<evidence type="ECO:0000313" key="3">
    <source>
        <dbReference type="Proteomes" id="UP000018542"/>
    </source>
</evidence>
<reference evidence="2 3" key="1">
    <citation type="journal article" date="2014" name="Genome Announc.">
        <title>Complete Genome Sequence of Hyphomicrobium nitrativorans Strain NL23, a Denitrifying Bacterium Isolated from Biofilm of a Methanol-Fed Denitrification System Treating Seawater at the Montreal Biodome.</title>
        <authorList>
            <person name="Martineau C."/>
            <person name="Villeneuve C."/>
            <person name="Mauffrey F."/>
            <person name="Villemur R."/>
        </authorList>
    </citation>
    <scope>NUCLEOTIDE SEQUENCE [LARGE SCALE GENOMIC DNA]</scope>
    <source>
        <strain evidence="2">NL23</strain>
    </source>
</reference>
<accession>V5SGF6</accession>
<dbReference type="STRING" id="1029756.W911_04525"/>
<keyword evidence="3" id="KW-1185">Reference proteome</keyword>
<dbReference type="AlphaFoldDB" id="V5SGF6"/>
<proteinExistence type="predicted"/>
<name>V5SGF6_9HYPH</name>
<dbReference type="EMBL" id="CP006912">
    <property type="protein sequence ID" value="AHB49946.1"/>
    <property type="molecule type" value="Genomic_DNA"/>
</dbReference>